<dbReference type="PANTHER" id="PTHR35848">
    <property type="entry name" value="OXALATE-BINDING PROTEIN"/>
    <property type="match status" value="1"/>
</dbReference>
<proteinExistence type="predicted"/>
<evidence type="ECO:0000313" key="4">
    <source>
        <dbReference type="EMBL" id="OAJ56260.1"/>
    </source>
</evidence>
<dbReference type="RefSeq" id="WP_064269760.1">
    <property type="nucleotide sequence ID" value="NZ_LXJZ01000187.1"/>
</dbReference>
<sequence>MIHITHTFDTPWRSHQIEGSRGYEFIFNILGTEYTDAYNIDIAKVAPGGYSPLHIDQDNHAFYILEGEGEIDIADKCYQVKAGSVVRIPRGVVHAIRNIGEGWLMLLSIYDPPRIRKQKDVEAA</sequence>
<keyword evidence="1" id="KW-0479">Metal-binding</keyword>
<gene>
    <name evidence="4" type="ORF">A6V36_06985</name>
    <name evidence="3" type="ORF">A6V37_07360</name>
</gene>
<dbReference type="GO" id="GO:0046872">
    <property type="term" value="F:metal ion binding"/>
    <property type="evidence" value="ECO:0007669"/>
    <property type="project" value="UniProtKB-KW"/>
</dbReference>
<dbReference type="Proteomes" id="UP000077961">
    <property type="component" value="Unassembled WGS sequence"/>
</dbReference>
<dbReference type="Proteomes" id="UP000078116">
    <property type="component" value="Unassembled WGS sequence"/>
</dbReference>
<organism evidence="3 6">
    <name type="scientific">Paraburkholderia ginsengiterrae</name>
    <dbReference type="NCBI Taxonomy" id="1462993"/>
    <lineage>
        <taxon>Bacteria</taxon>
        <taxon>Pseudomonadati</taxon>
        <taxon>Pseudomonadota</taxon>
        <taxon>Betaproteobacteria</taxon>
        <taxon>Burkholderiales</taxon>
        <taxon>Burkholderiaceae</taxon>
        <taxon>Paraburkholderia</taxon>
    </lineage>
</organism>
<dbReference type="SUPFAM" id="SSF51182">
    <property type="entry name" value="RmlC-like cupins"/>
    <property type="match status" value="1"/>
</dbReference>
<dbReference type="Gene3D" id="2.60.120.10">
    <property type="entry name" value="Jelly Rolls"/>
    <property type="match status" value="1"/>
</dbReference>
<dbReference type="InterPro" id="IPR013096">
    <property type="entry name" value="Cupin_2"/>
</dbReference>
<protein>
    <recommendedName>
        <fullName evidence="2">Cupin type-2 domain-containing protein</fullName>
    </recommendedName>
</protein>
<keyword evidence="5" id="KW-1185">Reference proteome</keyword>
<dbReference type="OrthoDB" id="9105718at2"/>
<dbReference type="PANTHER" id="PTHR35848:SF6">
    <property type="entry name" value="CUPIN TYPE-2 DOMAIN-CONTAINING PROTEIN"/>
    <property type="match status" value="1"/>
</dbReference>
<evidence type="ECO:0000256" key="1">
    <source>
        <dbReference type="ARBA" id="ARBA00022723"/>
    </source>
</evidence>
<comment type="caution">
    <text evidence="3">The sequence shown here is derived from an EMBL/GenBank/DDBJ whole genome shotgun (WGS) entry which is preliminary data.</text>
</comment>
<dbReference type="Pfam" id="PF07883">
    <property type="entry name" value="Cupin_2"/>
    <property type="match status" value="1"/>
</dbReference>
<dbReference type="EMBL" id="LXJZ01000187">
    <property type="protein sequence ID" value="OAJ56260.1"/>
    <property type="molecule type" value="Genomic_DNA"/>
</dbReference>
<dbReference type="InterPro" id="IPR014710">
    <property type="entry name" value="RmlC-like_jellyroll"/>
</dbReference>
<dbReference type="InterPro" id="IPR011051">
    <property type="entry name" value="RmlC_Cupin_sf"/>
</dbReference>
<evidence type="ECO:0000313" key="6">
    <source>
        <dbReference type="Proteomes" id="UP000078116"/>
    </source>
</evidence>
<evidence type="ECO:0000259" key="2">
    <source>
        <dbReference type="Pfam" id="PF07883"/>
    </source>
</evidence>
<dbReference type="EMBL" id="LXKA01000349">
    <property type="protein sequence ID" value="OAJ54451.1"/>
    <property type="molecule type" value="Genomic_DNA"/>
</dbReference>
<feature type="domain" description="Cupin type-2" evidence="2">
    <location>
        <begin position="43"/>
        <end position="110"/>
    </location>
</feature>
<accession>A0A1A9N223</accession>
<evidence type="ECO:0000313" key="3">
    <source>
        <dbReference type="EMBL" id="OAJ54451.1"/>
    </source>
</evidence>
<name>A0A1A9N223_9BURK</name>
<dbReference type="STRING" id="1462993.A6V36_06985"/>
<dbReference type="AlphaFoldDB" id="A0A1A9N223"/>
<reference evidence="5 6" key="1">
    <citation type="submission" date="2016-04" db="EMBL/GenBank/DDBJ databases">
        <title>Reclassification of Paraburkholderia panaciterrae (Farh et al. 2015) Dobritsa &amp; Samadpour 2016 as a later homotypic synonym of Paraburkholderia ginsengiterrae (Farh et al. 2015) Dobritsa &amp; Samadpour 2016.</title>
        <authorList>
            <person name="Dobritsa A.P."/>
            <person name="Kutumbaka K."/>
            <person name="Samadpour M."/>
        </authorList>
    </citation>
    <scope>NUCLEOTIDE SEQUENCE [LARGE SCALE GENOMIC DNA]</scope>
    <source>
        <strain evidence="3 6">DCY85</strain>
        <strain evidence="4 5">DCY85-1</strain>
    </source>
</reference>
<dbReference type="InterPro" id="IPR051610">
    <property type="entry name" value="GPI/OXD"/>
</dbReference>
<evidence type="ECO:0000313" key="5">
    <source>
        <dbReference type="Proteomes" id="UP000077961"/>
    </source>
</evidence>